<dbReference type="Gene3D" id="3.30.420.10">
    <property type="entry name" value="Ribonuclease H-like superfamily/Ribonuclease H"/>
    <property type="match status" value="1"/>
</dbReference>
<dbReference type="CDD" id="cd09272">
    <property type="entry name" value="RNase_HI_RT_Ty1"/>
    <property type="match status" value="1"/>
</dbReference>
<dbReference type="InterPro" id="IPR025724">
    <property type="entry name" value="GAG-pre-integrase_dom"/>
</dbReference>
<evidence type="ECO:0000256" key="4">
    <source>
        <dbReference type="ARBA" id="ARBA00022801"/>
    </source>
</evidence>
<dbReference type="Pfam" id="PF13976">
    <property type="entry name" value="gag_pre-integrs"/>
    <property type="match status" value="1"/>
</dbReference>
<dbReference type="EMBL" id="CP126663">
    <property type="protein sequence ID" value="WKA07676.1"/>
    <property type="molecule type" value="Genomic_DNA"/>
</dbReference>
<evidence type="ECO:0000313" key="7">
    <source>
        <dbReference type="EMBL" id="WKA07676.1"/>
    </source>
</evidence>
<dbReference type="PANTHER" id="PTHR42648:SF18">
    <property type="entry name" value="RETROTRANSPOSON, UNCLASSIFIED-LIKE PROTEIN"/>
    <property type="match status" value="1"/>
</dbReference>
<dbReference type="SUPFAM" id="SSF56672">
    <property type="entry name" value="DNA/RNA polymerases"/>
    <property type="match status" value="1"/>
</dbReference>
<evidence type="ECO:0000313" key="8">
    <source>
        <dbReference type="Proteomes" id="UP001227230"/>
    </source>
</evidence>
<dbReference type="InterPro" id="IPR013103">
    <property type="entry name" value="RVT_2"/>
</dbReference>
<dbReference type="InterPro" id="IPR039537">
    <property type="entry name" value="Retrotran_Ty1/copia-like"/>
</dbReference>
<protein>
    <recommendedName>
        <fullName evidence="6">Integrase catalytic domain-containing protein</fullName>
    </recommendedName>
</protein>
<accession>A0ABY9DLD0</accession>
<dbReference type="InterPro" id="IPR001584">
    <property type="entry name" value="Integrase_cat-core"/>
</dbReference>
<evidence type="ECO:0000256" key="2">
    <source>
        <dbReference type="ARBA" id="ARBA00022723"/>
    </source>
</evidence>
<dbReference type="SUPFAM" id="SSF53098">
    <property type="entry name" value="Ribonuclease H-like"/>
    <property type="match status" value="1"/>
</dbReference>
<organism evidence="7 8">
    <name type="scientific">Vitis vinifera</name>
    <name type="common">Grape</name>
    <dbReference type="NCBI Taxonomy" id="29760"/>
    <lineage>
        <taxon>Eukaryota</taxon>
        <taxon>Viridiplantae</taxon>
        <taxon>Streptophyta</taxon>
        <taxon>Embryophyta</taxon>
        <taxon>Tracheophyta</taxon>
        <taxon>Spermatophyta</taxon>
        <taxon>Magnoliopsida</taxon>
        <taxon>eudicotyledons</taxon>
        <taxon>Gunneridae</taxon>
        <taxon>Pentapetalae</taxon>
        <taxon>rosids</taxon>
        <taxon>Vitales</taxon>
        <taxon>Vitaceae</taxon>
        <taxon>Viteae</taxon>
        <taxon>Vitis</taxon>
    </lineage>
</organism>
<dbReference type="InterPro" id="IPR043502">
    <property type="entry name" value="DNA/RNA_pol_sf"/>
</dbReference>
<feature type="region of interest" description="Disordered" evidence="5">
    <location>
        <begin position="289"/>
        <end position="310"/>
    </location>
</feature>
<dbReference type="Pfam" id="PF07727">
    <property type="entry name" value="RVT_2"/>
    <property type="match status" value="1"/>
</dbReference>
<evidence type="ECO:0000256" key="5">
    <source>
        <dbReference type="SAM" id="MobiDB-lite"/>
    </source>
</evidence>
<keyword evidence="8" id="KW-1185">Reference proteome</keyword>
<dbReference type="InterPro" id="IPR036397">
    <property type="entry name" value="RNaseH_sf"/>
</dbReference>
<keyword evidence="1" id="KW-0645">Protease</keyword>
<dbReference type="Pfam" id="PF00665">
    <property type="entry name" value="rve"/>
    <property type="match status" value="1"/>
</dbReference>
<keyword evidence="4" id="KW-0378">Hydrolase</keyword>
<dbReference type="Proteomes" id="UP001227230">
    <property type="component" value="Chromosome 16"/>
</dbReference>
<name>A0ABY9DLD0_VITVI</name>
<evidence type="ECO:0000259" key="6">
    <source>
        <dbReference type="PROSITE" id="PS50994"/>
    </source>
</evidence>
<feature type="domain" description="Integrase catalytic" evidence="6">
    <location>
        <begin position="504"/>
        <end position="680"/>
    </location>
</feature>
<dbReference type="PANTHER" id="PTHR42648">
    <property type="entry name" value="TRANSPOSASE, PUTATIVE-RELATED"/>
    <property type="match status" value="1"/>
</dbReference>
<keyword evidence="2" id="KW-0479">Metal-binding</keyword>
<dbReference type="Pfam" id="PF14223">
    <property type="entry name" value="Retrotran_gag_2"/>
    <property type="match status" value="1"/>
</dbReference>
<feature type="compositionally biased region" description="Polar residues" evidence="5">
    <location>
        <begin position="294"/>
        <end position="303"/>
    </location>
</feature>
<dbReference type="InterPro" id="IPR057670">
    <property type="entry name" value="SH3_retrovirus"/>
</dbReference>
<dbReference type="PROSITE" id="PS50994">
    <property type="entry name" value="INTEGRASE"/>
    <property type="match status" value="1"/>
</dbReference>
<proteinExistence type="predicted"/>
<dbReference type="InterPro" id="IPR054722">
    <property type="entry name" value="PolX-like_BBD"/>
</dbReference>
<sequence length="1322" mass="149886">MTPSSNISSVIPVFNGEHYHIWAVKMRFYLRSQGLWNVVMSEADPPPLGANPTVAQMKAYEEEKLKKDKAITCLHSGLADHIFTKIMNLETPKQVWDKLQGEFEGSERVKNVRLLTLKREFELMKMKDDESVKDYSGRLMDVVNQMRLLGEAFTDQKVVEKIMVSVPQKFEAKISAIEESCDLQTLTIVELTSKLHAQEQRVLMRGDEATEGAFQANHKGKNSGNLQGKKFFKNSRGKAEGSSRKGKFPPCSHCKRTNHAEKDCWHKGKPLFNCNFCNKLGHSEKYCRAKKKQSQQQPEQHASVTEEDKNDDEHLFMASQALSSHELNTWLIDSGCTSHMTKHLSIFTSIDRSVQPKVKLGNGKVVQAKGKGTIAISTKRGTKIVTNVLYIPDLDQNLLSVAQMLRNGYAVSFKENFCFISDVHGTEIAKIKMNGNSFYLKLDLVEGHVFSAKIDESVVWHKRYGHFNLKSLRFMQEAGMVEDMPEISVNAQTCESCELGKQQRQPFPQNMSKRATHKLELIHSDICGPMSTTSLSNNVYFALFIDDFSRMTWVYFLKTKSQVLSMFKSFKKMVETQSGQNVKVLRTDNGGEYTSKEFRVFCQEAGIVHQLTAPYSPQQNGVSERKNRTVMEMARCMLFEKKLPKLLWAEAVNTSVYLLNRLPTKSVQSKTPIEAWSGVKPSVKHLKVFGSFCYLHVPSFKRGKLDERAEKGVFVGYAAESKGYRIYSLSRMKIVISRDVHFDENSYWNWDLKKVHKCDQTTPSILEPAIESTIIEGPLDVEATSDTPVLKMRPLSDVYERCNLVHAEPTCYTEAARFLEWIEAMKAEIDAIERNGTWKLTELPEAKNAIGVKWVFRTKFNSDGSIFRHKARLVVKGFAQVAGVDYGDTFAPVARHDTIRLLLALAGQMGWKVYHLDVKSAFLNGILLEEIYVQQPEGFEVIGHEHKVYKLHKALYGLKQAPRAWYSRIDSHLIQLGFRRSENEATLYLKQNDDGLQLVVSLYVDDMLVTGSNVKLLADFKMEMQDVFEMSDLGTMNYFLGMEIYQCSWGIFISQRKYAMDILKKFKLESCKEVATPLAQNEKISKNDGEKLEEPSAYRSLVGSLLYLTVTRPDLMFPASLLSRFMSSPSNVHMGVAKRVLKYVKGTTNLGIWYLKTGGVKLDGYADSDWAGSVDDMKSTSGYAFTIGSGVICWNSRKQEVVAQSTTEAEYISLAAAANQAIWLRKLLADLGWEQSSPTELYCDNKSAISIAQNPVHHGRTKHINVKFHSIREAEKNSLVKLHYCSTDEQLADIMTKGLPKSRLEFLRLKLGMSKANLKEEC</sequence>
<gene>
    <name evidence="7" type="ORF">VitviT2T_025467</name>
</gene>
<dbReference type="Pfam" id="PF25597">
    <property type="entry name" value="SH3_retrovirus"/>
    <property type="match status" value="1"/>
</dbReference>
<dbReference type="InterPro" id="IPR012337">
    <property type="entry name" value="RNaseH-like_sf"/>
</dbReference>
<reference evidence="7 8" key="1">
    <citation type="journal article" date="2023" name="Hortic Res">
        <title>The complete reference genome for grapevine (Vitis vinifera L.) genetics and breeding.</title>
        <authorList>
            <person name="Shi X."/>
            <person name="Cao S."/>
            <person name="Wang X."/>
            <person name="Huang S."/>
            <person name="Wang Y."/>
            <person name="Liu Z."/>
            <person name="Liu W."/>
            <person name="Leng X."/>
            <person name="Peng Y."/>
            <person name="Wang N."/>
            <person name="Wang Y."/>
            <person name="Ma Z."/>
            <person name="Xu X."/>
            <person name="Zhang F."/>
            <person name="Xue H."/>
            <person name="Zhong H."/>
            <person name="Wang Y."/>
            <person name="Zhang K."/>
            <person name="Velt A."/>
            <person name="Avia K."/>
            <person name="Holtgrawe D."/>
            <person name="Grimplet J."/>
            <person name="Matus J.T."/>
            <person name="Ware D."/>
            <person name="Wu X."/>
            <person name="Wang H."/>
            <person name="Liu C."/>
            <person name="Fang Y."/>
            <person name="Rustenholz C."/>
            <person name="Cheng Z."/>
            <person name="Xiao H."/>
            <person name="Zhou Y."/>
        </authorList>
    </citation>
    <scope>NUCLEOTIDE SEQUENCE [LARGE SCALE GENOMIC DNA]</scope>
    <source>
        <strain evidence="8">cv. Pinot noir / PN40024</strain>
        <tissue evidence="7">Leaf</tissue>
    </source>
</reference>
<keyword evidence="3" id="KW-0064">Aspartyl protease</keyword>
<dbReference type="Pfam" id="PF22936">
    <property type="entry name" value="Pol_BBD"/>
    <property type="match status" value="1"/>
</dbReference>
<evidence type="ECO:0000256" key="3">
    <source>
        <dbReference type="ARBA" id="ARBA00022750"/>
    </source>
</evidence>
<evidence type="ECO:0000256" key="1">
    <source>
        <dbReference type="ARBA" id="ARBA00022670"/>
    </source>
</evidence>
<feature type="region of interest" description="Disordered" evidence="5">
    <location>
        <begin position="215"/>
        <end position="249"/>
    </location>
</feature>